<organism evidence="1 2">
    <name type="scientific">Phialemonium atrogriseum</name>
    <dbReference type="NCBI Taxonomy" id="1093897"/>
    <lineage>
        <taxon>Eukaryota</taxon>
        <taxon>Fungi</taxon>
        <taxon>Dikarya</taxon>
        <taxon>Ascomycota</taxon>
        <taxon>Pezizomycotina</taxon>
        <taxon>Sordariomycetes</taxon>
        <taxon>Sordariomycetidae</taxon>
        <taxon>Cephalothecales</taxon>
        <taxon>Cephalothecaceae</taxon>
        <taxon>Phialemonium</taxon>
    </lineage>
</organism>
<accession>A0AAJ0BVT6</accession>
<protein>
    <submittedName>
        <fullName evidence="1">Uncharacterized protein</fullName>
    </submittedName>
</protein>
<reference evidence="1" key="1">
    <citation type="submission" date="2023-06" db="EMBL/GenBank/DDBJ databases">
        <title>Genome-scale phylogeny and comparative genomics of the fungal order Sordariales.</title>
        <authorList>
            <consortium name="Lawrence Berkeley National Laboratory"/>
            <person name="Hensen N."/>
            <person name="Bonometti L."/>
            <person name="Westerberg I."/>
            <person name="Brannstrom I.O."/>
            <person name="Guillou S."/>
            <person name="Cros-Aarteil S."/>
            <person name="Calhoun S."/>
            <person name="Haridas S."/>
            <person name="Kuo A."/>
            <person name="Mondo S."/>
            <person name="Pangilinan J."/>
            <person name="Riley R."/>
            <person name="Labutti K."/>
            <person name="Andreopoulos B."/>
            <person name="Lipzen A."/>
            <person name="Chen C."/>
            <person name="Yanf M."/>
            <person name="Daum C."/>
            <person name="Ng V."/>
            <person name="Clum A."/>
            <person name="Steindorff A."/>
            <person name="Ohm R."/>
            <person name="Martin F."/>
            <person name="Silar P."/>
            <person name="Natvig D."/>
            <person name="Lalanne C."/>
            <person name="Gautier V."/>
            <person name="Ament-Velasquez S.L."/>
            <person name="Kruys A."/>
            <person name="Hutchinson M.I."/>
            <person name="Powell A.J."/>
            <person name="Barry K."/>
            <person name="Miller A.N."/>
            <person name="Grigoriev I.V."/>
            <person name="Debuchy R."/>
            <person name="Gladieux P."/>
            <person name="Thoren M.H."/>
            <person name="Johannesson H."/>
        </authorList>
    </citation>
    <scope>NUCLEOTIDE SEQUENCE</scope>
    <source>
        <strain evidence="1">8032-3</strain>
    </source>
</reference>
<dbReference type="AlphaFoldDB" id="A0AAJ0BVT6"/>
<dbReference type="Pfam" id="PF12520">
    <property type="entry name" value="DUF3723"/>
    <property type="match status" value="1"/>
</dbReference>
<dbReference type="InterPro" id="IPR022198">
    <property type="entry name" value="DUF3723"/>
</dbReference>
<dbReference type="GeneID" id="85308072"/>
<feature type="non-terminal residue" evidence="1">
    <location>
        <position position="1"/>
    </location>
</feature>
<dbReference type="Proteomes" id="UP001244011">
    <property type="component" value="Unassembled WGS sequence"/>
</dbReference>
<gene>
    <name evidence="1" type="ORF">QBC33DRAFT_458296</name>
</gene>
<dbReference type="RefSeq" id="XP_060280227.1">
    <property type="nucleotide sequence ID" value="XM_060424885.1"/>
</dbReference>
<evidence type="ECO:0000313" key="1">
    <source>
        <dbReference type="EMBL" id="KAK1764014.1"/>
    </source>
</evidence>
<dbReference type="EMBL" id="MU839023">
    <property type="protein sequence ID" value="KAK1764014.1"/>
    <property type="molecule type" value="Genomic_DNA"/>
</dbReference>
<proteinExistence type="predicted"/>
<comment type="caution">
    <text evidence="1">The sequence shown here is derived from an EMBL/GenBank/DDBJ whole genome shotgun (WGS) entry which is preliminary data.</text>
</comment>
<sequence>KIFLKITNLNTREKIKTVILSLDIIIPSLATMHRNLLYISLSVFILKRHVINDMPKEKEKKALESDKAKQGKRSLLLTIYKRLRKN</sequence>
<evidence type="ECO:0000313" key="2">
    <source>
        <dbReference type="Proteomes" id="UP001244011"/>
    </source>
</evidence>
<keyword evidence="2" id="KW-1185">Reference proteome</keyword>
<name>A0AAJ0BVT6_9PEZI</name>